<dbReference type="NCBIfam" id="TIGR00724">
    <property type="entry name" value="urea_amlyse_rel"/>
    <property type="match status" value="1"/>
</dbReference>
<keyword evidence="1" id="KW-0547">Nucleotide-binding</keyword>
<dbReference type="GO" id="GO:0016787">
    <property type="term" value="F:hydrolase activity"/>
    <property type="evidence" value="ECO:0007669"/>
    <property type="project" value="UniProtKB-KW"/>
</dbReference>
<proteinExistence type="predicted"/>
<dbReference type="GO" id="GO:0005524">
    <property type="term" value="F:ATP binding"/>
    <property type="evidence" value="ECO:0007669"/>
    <property type="project" value="UniProtKB-KW"/>
</dbReference>
<protein>
    <submittedName>
        <fullName evidence="5">Biotin-dependent carboxyltransferase family protein</fullName>
    </submittedName>
</protein>
<dbReference type="OrthoDB" id="9782422at2"/>
<dbReference type="PANTHER" id="PTHR43309">
    <property type="entry name" value="5-OXOPROLINASE SUBUNIT C"/>
    <property type="match status" value="1"/>
</dbReference>
<evidence type="ECO:0000256" key="3">
    <source>
        <dbReference type="ARBA" id="ARBA00022840"/>
    </source>
</evidence>
<evidence type="ECO:0000313" key="5">
    <source>
        <dbReference type="EMBL" id="WWD79568.1"/>
    </source>
</evidence>
<reference evidence="5 6" key="1">
    <citation type="submission" date="2024-01" db="EMBL/GenBank/DDBJ databases">
        <title>Complete Genome Sequence of Alkalicoccus halolimnae BZ-SZ-XJ29T, a Moderately Halophilic Bacterium Isolated from a Salt Lake.</title>
        <authorList>
            <person name="Zhao B."/>
        </authorList>
    </citation>
    <scope>NUCLEOTIDE SEQUENCE [LARGE SCALE GENOMIC DNA]</scope>
    <source>
        <strain evidence="5 6">BZ-SZ-XJ29</strain>
    </source>
</reference>
<gene>
    <name evidence="5" type="ORF">FTX54_014375</name>
</gene>
<dbReference type="Proteomes" id="UP000321816">
    <property type="component" value="Chromosome"/>
</dbReference>
<accession>A0A5C7F7Q0</accession>
<name>A0A5C7F7Q0_9BACI</name>
<dbReference type="KEGG" id="ahal:FTX54_014375"/>
<feature type="domain" description="Carboxyltransferase" evidence="4">
    <location>
        <begin position="25"/>
        <end position="304"/>
    </location>
</feature>
<keyword evidence="2" id="KW-0378">Hydrolase</keyword>
<evidence type="ECO:0000313" key="6">
    <source>
        <dbReference type="Proteomes" id="UP000321816"/>
    </source>
</evidence>
<keyword evidence="3" id="KW-0067">ATP-binding</keyword>
<sequence>MSGFKVEKQGLLTTVQDKGRMGYQQYGIVVSGAVDPLALRLANAVVGNPDSAAGLEVTMMGPELIMTADSMISVGGGDLSAAVDGREIPMWTAVKVYAGQRISFGEPRFGVRAYIAFAGGIDVPEEMGSRATYLKAEIGGFHGRELQAGDEVNIFSVQRFPCRRRLHPALLPNYDKGTPIRVIEGPDEKLFSGETKDIFYDSKFYLTNEVDRMGCRMEGPSVPPEEGSGILSDATTMGTIQIPGDGLPMLLMADRQTSGGYARIGTVIQEDLPRVAQCGPGEPVRFTAVSVKKAQEIYARREKRFRCFARLALT</sequence>
<dbReference type="InterPro" id="IPR003778">
    <property type="entry name" value="CT_A_B"/>
</dbReference>
<dbReference type="SUPFAM" id="SSF50891">
    <property type="entry name" value="Cyclophilin-like"/>
    <property type="match status" value="1"/>
</dbReference>
<dbReference type="AlphaFoldDB" id="A0A5C7F7Q0"/>
<keyword evidence="6" id="KW-1185">Reference proteome</keyword>
<dbReference type="InterPro" id="IPR029000">
    <property type="entry name" value="Cyclophilin-like_dom_sf"/>
</dbReference>
<evidence type="ECO:0000256" key="2">
    <source>
        <dbReference type="ARBA" id="ARBA00022801"/>
    </source>
</evidence>
<dbReference type="Gene3D" id="2.40.100.10">
    <property type="entry name" value="Cyclophilin-like"/>
    <property type="match status" value="1"/>
</dbReference>
<dbReference type="EMBL" id="CP144914">
    <property type="protein sequence ID" value="WWD79568.1"/>
    <property type="molecule type" value="Genomic_DNA"/>
</dbReference>
<evidence type="ECO:0000256" key="1">
    <source>
        <dbReference type="ARBA" id="ARBA00022741"/>
    </source>
</evidence>
<dbReference type="SMART" id="SM00797">
    <property type="entry name" value="AHS2"/>
    <property type="match status" value="1"/>
</dbReference>
<dbReference type="Pfam" id="PF02626">
    <property type="entry name" value="CT_A_B"/>
    <property type="match status" value="1"/>
</dbReference>
<dbReference type="InterPro" id="IPR052708">
    <property type="entry name" value="PxpC"/>
</dbReference>
<organism evidence="5 6">
    <name type="scientific">Alkalicoccus halolimnae</name>
    <dbReference type="NCBI Taxonomy" id="1667239"/>
    <lineage>
        <taxon>Bacteria</taxon>
        <taxon>Bacillati</taxon>
        <taxon>Bacillota</taxon>
        <taxon>Bacilli</taxon>
        <taxon>Bacillales</taxon>
        <taxon>Bacillaceae</taxon>
        <taxon>Alkalicoccus</taxon>
    </lineage>
</organism>
<dbReference type="RefSeq" id="WP_147803767.1">
    <property type="nucleotide sequence ID" value="NZ_CP144914.1"/>
</dbReference>
<evidence type="ECO:0000259" key="4">
    <source>
        <dbReference type="SMART" id="SM00797"/>
    </source>
</evidence>
<dbReference type="PANTHER" id="PTHR43309:SF5">
    <property type="entry name" value="5-OXOPROLINASE SUBUNIT C"/>
    <property type="match status" value="1"/>
</dbReference>